<feature type="non-terminal residue" evidence="2">
    <location>
        <position position="1"/>
    </location>
</feature>
<name>A0A382MVS7_9ZZZZ</name>
<reference evidence="2" key="1">
    <citation type="submission" date="2018-05" db="EMBL/GenBank/DDBJ databases">
        <authorList>
            <person name="Lanie J.A."/>
            <person name="Ng W.-L."/>
            <person name="Kazmierczak K.M."/>
            <person name="Andrzejewski T.M."/>
            <person name="Davidsen T.M."/>
            <person name="Wayne K.J."/>
            <person name="Tettelin H."/>
            <person name="Glass J.I."/>
            <person name="Rusch D."/>
            <person name="Podicherti R."/>
            <person name="Tsui H.-C.T."/>
            <person name="Winkler M.E."/>
        </authorList>
    </citation>
    <scope>NUCLEOTIDE SEQUENCE</scope>
</reference>
<dbReference type="EMBL" id="UINC01096335">
    <property type="protein sequence ID" value="SVC53133.1"/>
    <property type="molecule type" value="Genomic_DNA"/>
</dbReference>
<accession>A0A382MVS7</accession>
<evidence type="ECO:0000313" key="2">
    <source>
        <dbReference type="EMBL" id="SVC53133.1"/>
    </source>
</evidence>
<keyword evidence="1" id="KW-0732">Signal</keyword>
<evidence type="ECO:0008006" key="3">
    <source>
        <dbReference type="Google" id="ProtNLM"/>
    </source>
</evidence>
<dbReference type="AlphaFoldDB" id="A0A382MVS7"/>
<dbReference type="Pfam" id="PF01839">
    <property type="entry name" value="FG-GAP"/>
    <property type="match status" value="1"/>
</dbReference>
<gene>
    <name evidence="2" type="ORF">METZ01_LOCUS305987</name>
</gene>
<organism evidence="2">
    <name type="scientific">marine metagenome</name>
    <dbReference type="NCBI Taxonomy" id="408172"/>
    <lineage>
        <taxon>unclassified sequences</taxon>
        <taxon>metagenomes</taxon>
        <taxon>ecological metagenomes</taxon>
    </lineage>
</organism>
<dbReference type="InterPro" id="IPR013517">
    <property type="entry name" value="FG-GAP"/>
</dbReference>
<evidence type="ECO:0000256" key="1">
    <source>
        <dbReference type="ARBA" id="ARBA00022729"/>
    </source>
</evidence>
<dbReference type="SUPFAM" id="SSF69318">
    <property type="entry name" value="Integrin alpha N-terminal domain"/>
    <property type="match status" value="1"/>
</dbReference>
<dbReference type="InterPro" id="IPR028994">
    <property type="entry name" value="Integrin_alpha_N"/>
</dbReference>
<protein>
    <recommendedName>
        <fullName evidence="3">VCBS repeat-containing protein</fullName>
    </recommendedName>
</protein>
<proteinExistence type="predicted"/>
<sequence length="102" mass="10936">VAPFGPNGELGLAEVRTPHIGGIVGFYRMGGDPLNLVAQLDGVTSHPVFSRDLDMGLAGDLDGDGQPELVVFAQPFREVVALRRTEERLLGGRPLAVKQWTT</sequence>